<dbReference type="GO" id="GO:0009425">
    <property type="term" value="C:bacterial-type flagellum basal body"/>
    <property type="evidence" value="ECO:0007669"/>
    <property type="project" value="InterPro"/>
</dbReference>
<dbReference type="GO" id="GO:0006935">
    <property type="term" value="P:chemotaxis"/>
    <property type="evidence" value="ECO:0007669"/>
    <property type="project" value="UniProtKB-KW"/>
</dbReference>
<dbReference type="RefSeq" id="WP_019999649.1">
    <property type="nucleotide sequence ID" value="NZ_CP192217.1"/>
</dbReference>
<evidence type="ECO:0000256" key="6">
    <source>
        <dbReference type="ARBA" id="ARBA00022692"/>
    </source>
</evidence>
<reference evidence="13 14" key="1">
    <citation type="submission" date="2016-11" db="EMBL/GenBank/DDBJ databases">
        <authorList>
            <person name="Varghese N."/>
            <person name="Submissions S."/>
        </authorList>
    </citation>
    <scope>NUCLEOTIDE SEQUENCE [LARGE SCALE GENOMIC DNA]</scope>
    <source>
        <strain evidence="13 14">DSM 17919</strain>
    </source>
</reference>
<accession>A0A8G2CBC0</accession>
<feature type="transmembrane region" description="Helical" evidence="10">
    <location>
        <begin position="77"/>
        <end position="97"/>
    </location>
</feature>
<feature type="compositionally biased region" description="Acidic residues" evidence="11">
    <location>
        <begin position="28"/>
        <end position="46"/>
    </location>
</feature>
<dbReference type="EMBL" id="JBFSOO010000014">
    <property type="protein sequence ID" value="MEZ6854748.1"/>
    <property type="molecule type" value="Genomic_DNA"/>
</dbReference>
<keyword evidence="9 10" id="KW-0472">Membrane</keyword>
<keyword evidence="8 10" id="KW-1133">Transmembrane helix</keyword>
<evidence type="ECO:0000256" key="11">
    <source>
        <dbReference type="SAM" id="MobiDB-lite"/>
    </source>
</evidence>
<evidence type="ECO:0000313" key="13">
    <source>
        <dbReference type="EMBL" id="SHJ53434.1"/>
    </source>
</evidence>
<keyword evidence="13" id="KW-0282">Flagellum</keyword>
<dbReference type="AlphaFoldDB" id="A0A8G2CBC0"/>
<keyword evidence="7 10" id="KW-0283">Flagellar rotation</keyword>
<dbReference type="EMBL" id="FQZR01000007">
    <property type="protein sequence ID" value="SHJ53434.1"/>
    <property type="molecule type" value="Genomic_DNA"/>
</dbReference>
<evidence type="ECO:0000256" key="10">
    <source>
        <dbReference type="RuleBase" id="RU364125"/>
    </source>
</evidence>
<evidence type="ECO:0000256" key="4">
    <source>
        <dbReference type="ARBA" id="ARBA00022475"/>
    </source>
</evidence>
<evidence type="ECO:0000256" key="1">
    <source>
        <dbReference type="ARBA" id="ARBA00002254"/>
    </source>
</evidence>
<proteinExistence type="inferred from homology"/>
<evidence type="ECO:0000256" key="7">
    <source>
        <dbReference type="ARBA" id="ARBA00022779"/>
    </source>
</evidence>
<protein>
    <recommendedName>
        <fullName evidence="10">Flagellar protein FliL</fullName>
    </recommendedName>
</protein>
<sequence length="226" mass="26168">MTKAQLDVDTLATPDTMTPTKDDKVELDLDDAPFLMEDEDEDEEQPLDNSTSTNADSFSSSEVETDPEAVRKRKRKLMFGGIGLLVIALIALGWNMLQPKDTPRPVKRIVKKEKGKYDTPPIVQKDKFDVTWEPFWVEQRDSKKDIRFLVCKFAVFTDNEKLAWEAKNKKVTLRDAIFYYLRNKDLKFLSDKENVQLLKSDLLTVVNQYMGNGQFKDVFIENYLVK</sequence>
<feature type="compositionally biased region" description="Low complexity" evidence="11">
    <location>
        <begin position="48"/>
        <end position="61"/>
    </location>
</feature>
<dbReference type="Pfam" id="PF03748">
    <property type="entry name" value="FliL"/>
    <property type="match status" value="1"/>
</dbReference>
<name>A0A8G2CBC0_9BACT</name>
<keyword evidence="5 10" id="KW-0145">Chemotaxis</keyword>
<dbReference type="GO" id="GO:0005886">
    <property type="term" value="C:plasma membrane"/>
    <property type="evidence" value="ECO:0007669"/>
    <property type="project" value="UniProtKB-SubCell"/>
</dbReference>
<dbReference type="Proteomes" id="UP000184001">
    <property type="component" value="Unassembled WGS sequence"/>
</dbReference>
<feature type="region of interest" description="Disordered" evidence="11">
    <location>
        <begin position="1"/>
        <end position="70"/>
    </location>
</feature>
<dbReference type="InterPro" id="IPR005503">
    <property type="entry name" value="FliL"/>
</dbReference>
<dbReference type="GO" id="GO:0071973">
    <property type="term" value="P:bacterial-type flagellum-dependent cell motility"/>
    <property type="evidence" value="ECO:0007669"/>
    <property type="project" value="InterPro"/>
</dbReference>
<keyword evidence="6 10" id="KW-0812">Transmembrane</keyword>
<keyword evidence="15" id="KW-1185">Reference proteome</keyword>
<comment type="function">
    <text evidence="1 10">Controls the rotational direction of flagella during chemotaxis.</text>
</comment>
<comment type="similarity">
    <text evidence="3 10">Belongs to the FliL family.</text>
</comment>
<evidence type="ECO:0000256" key="5">
    <source>
        <dbReference type="ARBA" id="ARBA00022500"/>
    </source>
</evidence>
<comment type="subcellular location">
    <subcellularLocation>
        <location evidence="2">Cell membrane</location>
        <topology evidence="2">Single-pass membrane protein</topology>
    </subcellularLocation>
</comment>
<comment type="caution">
    <text evidence="13">The sequence shown here is derived from an EMBL/GenBank/DDBJ whole genome shotgun (WGS) entry which is preliminary data.</text>
</comment>
<evidence type="ECO:0000256" key="3">
    <source>
        <dbReference type="ARBA" id="ARBA00008281"/>
    </source>
</evidence>
<keyword evidence="13" id="KW-0966">Cell projection</keyword>
<evidence type="ECO:0000256" key="8">
    <source>
        <dbReference type="ARBA" id="ARBA00022989"/>
    </source>
</evidence>
<keyword evidence="4 10" id="KW-1003">Cell membrane</keyword>
<dbReference type="Proteomes" id="UP001568358">
    <property type="component" value="Unassembled WGS sequence"/>
</dbReference>
<evidence type="ECO:0000313" key="12">
    <source>
        <dbReference type="EMBL" id="MEZ6854748.1"/>
    </source>
</evidence>
<evidence type="ECO:0000256" key="2">
    <source>
        <dbReference type="ARBA" id="ARBA00004162"/>
    </source>
</evidence>
<organism evidence="13 14">
    <name type="scientific">Halodesulfovibrio aestuarii</name>
    <dbReference type="NCBI Taxonomy" id="126333"/>
    <lineage>
        <taxon>Bacteria</taxon>
        <taxon>Pseudomonadati</taxon>
        <taxon>Thermodesulfobacteriota</taxon>
        <taxon>Desulfovibrionia</taxon>
        <taxon>Desulfovibrionales</taxon>
        <taxon>Desulfovibrionaceae</taxon>
        <taxon>Halodesulfovibrio</taxon>
    </lineage>
</organism>
<evidence type="ECO:0000313" key="14">
    <source>
        <dbReference type="Proteomes" id="UP000184001"/>
    </source>
</evidence>
<reference evidence="12 15" key="2">
    <citation type="submission" date="2024-07" db="EMBL/GenBank/DDBJ databases">
        <title>Active virus-host system and metabolic interactions in a Lokiarchaeon culture.</title>
        <authorList>
            <person name="Ponce Toledo R.I."/>
            <person name="Rodrigues Oliveira T."/>
            <person name="Schleper C."/>
        </authorList>
    </citation>
    <scope>NUCLEOTIDE SEQUENCE [LARGE SCALE GENOMIC DNA]</scope>
    <source>
        <strain evidence="12 15">B35</strain>
    </source>
</reference>
<evidence type="ECO:0000256" key="9">
    <source>
        <dbReference type="ARBA" id="ARBA00023136"/>
    </source>
</evidence>
<keyword evidence="13" id="KW-0969">Cilium</keyword>
<evidence type="ECO:0000313" key="15">
    <source>
        <dbReference type="Proteomes" id="UP001568358"/>
    </source>
</evidence>
<gene>
    <name evidence="12" type="primary">fliL</name>
    <name evidence="12" type="ORF">AB2Z07_14675</name>
    <name evidence="13" type="ORF">SAMN05660830_02645</name>
</gene>